<organism evidence="2">
    <name type="scientific">marine sediment metagenome</name>
    <dbReference type="NCBI Taxonomy" id="412755"/>
    <lineage>
        <taxon>unclassified sequences</taxon>
        <taxon>metagenomes</taxon>
        <taxon>ecological metagenomes</taxon>
    </lineage>
</organism>
<accession>X0W3J3</accession>
<sequence>ADTPPLNKVSVMDSLTDPALSPDVNSAFAATLVGSGQCESHDFSREVQADDPDPLVNTATAIYEVGDDFGNRLEASDDHTVNLFQPDISVVKTGDDLSKVGDTVNYTIKVCNDSSADTPPLNKVSVTDSLTGPALSPDVNSAFAATLVGAGQCESHDFSREVQADDPDPLVNTATAIYEVGNDFGNRLEASDDHTVNLFQPDISVVKTGDELSKVGDTVNYTIKVCNDSSADTPPLNKVSVTDSLTDPALSPDVDSA</sequence>
<dbReference type="AlphaFoldDB" id="X0W3J3"/>
<evidence type="ECO:0000256" key="1">
    <source>
        <dbReference type="SAM" id="MobiDB-lite"/>
    </source>
</evidence>
<proteinExistence type="predicted"/>
<comment type="caution">
    <text evidence="2">The sequence shown here is derived from an EMBL/GenBank/DDBJ whole genome shotgun (WGS) entry which is preliminary data.</text>
</comment>
<protein>
    <recommendedName>
        <fullName evidence="3">DUF11 domain-containing protein</fullName>
    </recommendedName>
</protein>
<dbReference type="InterPro" id="IPR047589">
    <property type="entry name" value="DUF11_rpt"/>
</dbReference>
<feature type="non-terminal residue" evidence="2">
    <location>
        <position position="1"/>
    </location>
</feature>
<evidence type="ECO:0000313" key="2">
    <source>
        <dbReference type="EMBL" id="GAG17897.1"/>
    </source>
</evidence>
<name>X0W3J3_9ZZZZ</name>
<feature type="non-terminal residue" evidence="2">
    <location>
        <position position="257"/>
    </location>
</feature>
<dbReference type="NCBIfam" id="TIGR01451">
    <property type="entry name" value="B_ant_repeat"/>
    <property type="match status" value="2"/>
</dbReference>
<gene>
    <name evidence="2" type="ORF">S01H1_56366</name>
</gene>
<dbReference type="EMBL" id="BARS01036698">
    <property type="protein sequence ID" value="GAG17897.1"/>
    <property type="molecule type" value="Genomic_DNA"/>
</dbReference>
<reference evidence="2" key="1">
    <citation type="journal article" date="2014" name="Front. Microbiol.">
        <title>High frequency of phylogenetically diverse reductive dehalogenase-homologous genes in deep subseafloor sedimentary metagenomes.</title>
        <authorList>
            <person name="Kawai M."/>
            <person name="Futagami T."/>
            <person name="Toyoda A."/>
            <person name="Takaki Y."/>
            <person name="Nishi S."/>
            <person name="Hori S."/>
            <person name="Arai W."/>
            <person name="Tsubouchi T."/>
            <person name="Morono Y."/>
            <person name="Uchiyama I."/>
            <person name="Ito T."/>
            <person name="Fujiyama A."/>
            <person name="Inagaki F."/>
            <person name="Takami H."/>
        </authorList>
    </citation>
    <scope>NUCLEOTIDE SEQUENCE</scope>
    <source>
        <strain evidence="2">Expedition CK06-06</strain>
    </source>
</reference>
<evidence type="ECO:0008006" key="3">
    <source>
        <dbReference type="Google" id="ProtNLM"/>
    </source>
</evidence>
<feature type="region of interest" description="Disordered" evidence="1">
    <location>
        <begin position="232"/>
        <end position="257"/>
    </location>
</feature>